<evidence type="ECO:0000313" key="4">
    <source>
        <dbReference type="Proteomes" id="UP001307889"/>
    </source>
</evidence>
<dbReference type="InterPro" id="IPR031941">
    <property type="entry name" value="DUF4773"/>
</dbReference>
<dbReference type="PANTHER" id="PTHR36299:SF3">
    <property type="entry name" value="FI03431P"/>
    <property type="match status" value="1"/>
</dbReference>
<protein>
    <recommendedName>
        <fullName evidence="2">DUF4773 domain-containing protein</fullName>
    </recommendedName>
</protein>
<feature type="signal peptide" evidence="1">
    <location>
        <begin position="1"/>
        <end position="21"/>
    </location>
</feature>
<dbReference type="Pfam" id="PF15998">
    <property type="entry name" value="DUF4773"/>
    <property type="match status" value="1"/>
</dbReference>
<organism evidence="3 4">
    <name type="scientific">Nesidiocoris tenuis</name>
    <dbReference type="NCBI Taxonomy" id="355587"/>
    <lineage>
        <taxon>Eukaryota</taxon>
        <taxon>Metazoa</taxon>
        <taxon>Ecdysozoa</taxon>
        <taxon>Arthropoda</taxon>
        <taxon>Hexapoda</taxon>
        <taxon>Insecta</taxon>
        <taxon>Pterygota</taxon>
        <taxon>Neoptera</taxon>
        <taxon>Paraneoptera</taxon>
        <taxon>Hemiptera</taxon>
        <taxon>Heteroptera</taxon>
        <taxon>Panheteroptera</taxon>
        <taxon>Cimicomorpha</taxon>
        <taxon>Miridae</taxon>
        <taxon>Dicyphina</taxon>
        <taxon>Nesidiocoris</taxon>
    </lineage>
</organism>
<proteinExistence type="predicted"/>
<dbReference type="EMBL" id="AP028919">
    <property type="protein sequence ID" value="BET00181.1"/>
    <property type="molecule type" value="Genomic_DNA"/>
</dbReference>
<feature type="domain" description="DUF4773" evidence="2">
    <location>
        <begin position="73"/>
        <end position="184"/>
    </location>
</feature>
<reference evidence="3 4" key="1">
    <citation type="submission" date="2023-09" db="EMBL/GenBank/DDBJ databases">
        <title>Nesidiocoris tenuis whole genome shotgun sequence.</title>
        <authorList>
            <person name="Shibata T."/>
            <person name="Shimoda M."/>
            <person name="Kobayashi T."/>
            <person name="Uehara T."/>
        </authorList>
    </citation>
    <scope>NUCLEOTIDE SEQUENCE [LARGE SCALE GENOMIC DNA]</scope>
    <source>
        <strain evidence="3 4">Japan</strain>
    </source>
</reference>
<feature type="chain" id="PRO_5046294964" description="DUF4773 domain-containing protein" evidence="1">
    <location>
        <begin position="22"/>
        <end position="224"/>
    </location>
</feature>
<gene>
    <name evidence="3" type="ORF">NTJ_12997</name>
</gene>
<dbReference type="PANTHER" id="PTHR36299">
    <property type="entry name" value="AGAP008005-PA"/>
    <property type="match status" value="1"/>
</dbReference>
<keyword evidence="1" id="KW-0732">Signal</keyword>
<evidence type="ECO:0000313" key="3">
    <source>
        <dbReference type="EMBL" id="BET00181.1"/>
    </source>
</evidence>
<sequence>MKHFCSALLLALFCLAAQSLAKDAQISEQDIKALEQQLLTSPLLETDVEFDDGDETQRIWNPFSWIKNKLRNKCKCEDLKCECCFKIKIMENAGCIRMEKLVDSKQLAIKFAIGDSEVVNKKFDLQRDDTVCGAVPGSLSFLKFCFNQAMDLENDGTVTACSNVDLRVGSAVGAVLQFRCLEIKNGNVSFGGFKEIEKKAMLTVKAKNPFKAAVAMYQKIKGKK</sequence>
<keyword evidence="4" id="KW-1185">Reference proteome</keyword>
<evidence type="ECO:0000259" key="2">
    <source>
        <dbReference type="Pfam" id="PF15998"/>
    </source>
</evidence>
<dbReference type="Proteomes" id="UP001307889">
    <property type="component" value="Chromosome 11"/>
</dbReference>
<name>A0ABN7B711_9HEMI</name>
<accession>A0ABN7B711</accession>
<evidence type="ECO:0000256" key="1">
    <source>
        <dbReference type="SAM" id="SignalP"/>
    </source>
</evidence>